<dbReference type="EMBL" id="CP002959">
    <property type="protein sequence ID" value="AFM13830.1"/>
    <property type="molecule type" value="Genomic_DNA"/>
</dbReference>
<keyword evidence="3" id="KW-1185">Reference proteome</keyword>
<evidence type="ECO:0000313" key="3">
    <source>
        <dbReference type="Proteomes" id="UP000006048"/>
    </source>
</evidence>
<dbReference type="KEGG" id="tpx:Turpa_3191"/>
<accession>I4B973</accession>
<evidence type="ECO:0000313" key="2">
    <source>
        <dbReference type="EMBL" id="AFM13830.1"/>
    </source>
</evidence>
<sequence>MRLFGFSAACAVVLVTALVAADAQQIAVRREMIEMDISVRNLASAIAIGDRKVLDDVLQRLAAWQMKDHPEYGKAFREVLGKWENKNVIKFGRQVQTEAQNLRGYLSARGKLADADWARVNVGLGKILTSCQACHNTLQKEKK</sequence>
<dbReference type="RefSeq" id="WP_014804330.1">
    <property type="nucleotide sequence ID" value="NC_018020.1"/>
</dbReference>
<reference evidence="2 3" key="1">
    <citation type="submission" date="2012-06" db="EMBL/GenBank/DDBJ databases">
        <title>The complete chromosome of genome of Turneriella parva DSM 21527.</title>
        <authorList>
            <consortium name="US DOE Joint Genome Institute (JGI-PGF)"/>
            <person name="Lucas S."/>
            <person name="Han J."/>
            <person name="Lapidus A."/>
            <person name="Bruce D."/>
            <person name="Goodwin L."/>
            <person name="Pitluck S."/>
            <person name="Peters L."/>
            <person name="Kyrpides N."/>
            <person name="Mavromatis K."/>
            <person name="Ivanova N."/>
            <person name="Mikhailova N."/>
            <person name="Chertkov O."/>
            <person name="Detter J.C."/>
            <person name="Tapia R."/>
            <person name="Han C."/>
            <person name="Land M."/>
            <person name="Hauser L."/>
            <person name="Markowitz V."/>
            <person name="Cheng J.-F."/>
            <person name="Hugenholtz P."/>
            <person name="Woyke T."/>
            <person name="Wu D."/>
            <person name="Gronow S."/>
            <person name="Wellnitz S."/>
            <person name="Brambilla E."/>
            <person name="Klenk H.-P."/>
            <person name="Eisen J.A."/>
        </authorList>
    </citation>
    <scope>NUCLEOTIDE SEQUENCE [LARGE SCALE GENOMIC DNA]</scope>
    <source>
        <strain evidence="3">ATCC BAA-1111 / DSM 21527 / NCTC 11395 / H</strain>
    </source>
</reference>
<dbReference type="InterPro" id="IPR010980">
    <property type="entry name" value="Cyt_c/b562"/>
</dbReference>
<dbReference type="GO" id="GO:0020037">
    <property type="term" value="F:heme binding"/>
    <property type="evidence" value="ECO:0007669"/>
    <property type="project" value="InterPro"/>
</dbReference>
<dbReference type="SUPFAM" id="SSF47175">
    <property type="entry name" value="Cytochromes"/>
    <property type="match status" value="1"/>
</dbReference>
<dbReference type="STRING" id="869212.Turpa_3191"/>
<protein>
    <recommendedName>
        <fullName evidence="4">Cytochrome c</fullName>
    </recommendedName>
</protein>
<proteinExistence type="predicted"/>
<evidence type="ECO:0000256" key="1">
    <source>
        <dbReference type="SAM" id="SignalP"/>
    </source>
</evidence>
<evidence type="ECO:0008006" key="4">
    <source>
        <dbReference type="Google" id="ProtNLM"/>
    </source>
</evidence>
<dbReference type="GO" id="GO:0009055">
    <property type="term" value="F:electron transfer activity"/>
    <property type="evidence" value="ECO:0007669"/>
    <property type="project" value="InterPro"/>
</dbReference>
<gene>
    <name evidence="2" type="ordered locus">Turpa_3191</name>
</gene>
<dbReference type="Proteomes" id="UP000006048">
    <property type="component" value="Chromosome"/>
</dbReference>
<name>I4B973_TURPD</name>
<dbReference type="HOGENOM" id="CLU_1805355_0_0_12"/>
<keyword evidence="1" id="KW-0732">Signal</keyword>
<dbReference type="GO" id="GO:0022900">
    <property type="term" value="P:electron transport chain"/>
    <property type="evidence" value="ECO:0007669"/>
    <property type="project" value="InterPro"/>
</dbReference>
<dbReference type="AlphaFoldDB" id="I4B973"/>
<dbReference type="GO" id="GO:0005506">
    <property type="term" value="F:iron ion binding"/>
    <property type="evidence" value="ECO:0007669"/>
    <property type="project" value="InterPro"/>
</dbReference>
<feature type="chain" id="PRO_5003686043" description="Cytochrome c" evidence="1">
    <location>
        <begin position="21"/>
        <end position="143"/>
    </location>
</feature>
<organism evidence="2 3">
    <name type="scientific">Turneriella parva (strain ATCC BAA-1111 / DSM 21527 / NCTC 11395 / H)</name>
    <name type="common">Leptospira parva</name>
    <dbReference type="NCBI Taxonomy" id="869212"/>
    <lineage>
        <taxon>Bacteria</taxon>
        <taxon>Pseudomonadati</taxon>
        <taxon>Spirochaetota</taxon>
        <taxon>Spirochaetia</taxon>
        <taxon>Leptospirales</taxon>
        <taxon>Leptospiraceae</taxon>
        <taxon>Turneriella</taxon>
    </lineage>
</organism>
<feature type="signal peptide" evidence="1">
    <location>
        <begin position="1"/>
        <end position="20"/>
    </location>
</feature>